<evidence type="ECO:0000313" key="2">
    <source>
        <dbReference type="Proteomes" id="UP001189429"/>
    </source>
</evidence>
<accession>A0ABN9TTB4</accession>
<keyword evidence="2" id="KW-1185">Reference proteome</keyword>
<reference evidence="1" key="1">
    <citation type="submission" date="2023-10" db="EMBL/GenBank/DDBJ databases">
        <authorList>
            <person name="Chen Y."/>
            <person name="Shah S."/>
            <person name="Dougan E. K."/>
            <person name="Thang M."/>
            <person name="Chan C."/>
        </authorList>
    </citation>
    <scope>NUCLEOTIDE SEQUENCE [LARGE SCALE GENOMIC DNA]</scope>
</reference>
<protein>
    <submittedName>
        <fullName evidence="1">Uncharacterized protein</fullName>
    </submittedName>
</protein>
<evidence type="ECO:0000313" key="1">
    <source>
        <dbReference type="EMBL" id="CAK0849467.1"/>
    </source>
</evidence>
<gene>
    <name evidence="1" type="ORF">PCOR1329_LOCUS42147</name>
</gene>
<name>A0ABN9TTB4_9DINO</name>
<sequence>MIEHCCNFDLTELVGTRRRAAPGLSFAATKLGGACSVDAGCARGLYTNSPAGTSFALQRRFQASHIRRVAVPPASLHDQGFALRLGSAGSDFSPVALYYPPKTKERRKQAHYEATVVQLNRWLGTSLAEGEDTFYGERDSSMTDSVLAPADVSRLVHGSGVHPRLGRRLQHIKTRAIRDHLPLFLELDKNELPVPRANCKPTSGWNREGLMMAVTSGVRRATFCREICDYLEAHRTHRSEFLELAAPDPFFAWLESAFAETRQKYFGGRKPLCARLDYRADAAWRAALLRELRELPNISAIDQTMPLRFMPSSGI</sequence>
<dbReference type="EMBL" id="CAUYUJ010015061">
    <property type="protein sequence ID" value="CAK0849467.1"/>
    <property type="molecule type" value="Genomic_DNA"/>
</dbReference>
<proteinExistence type="predicted"/>
<dbReference type="Proteomes" id="UP001189429">
    <property type="component" value="Unassembled WGS sequence"/>
</dbReference>
<organism evidence="1 2">
    <name type="scientific">Prorocentrum cordatum</name>
    <dbReference type="NCBI Taxonomy" id="2364126"/>
    <lineage>
        <taxon>Eukaryota</taxon>
        <taxon>Sar</taxon>
        <taxon>Alveolata</taxon>
        <taxon>Dinophyceae</taxon>
        <taxon>Prorocentrales</taxon>
        <taxon>Prorocentraceae</taxon>
        <taxon>Prorocentrum</taxon>
    </lineage>
</organism>
<comment type="caution">
    <text evidence="1">The sequence shown here is derived from an EMBL/GenBank/DDBJ whole genome shotgun (WGS) entry which is preliminary data.</text>
</comment>